<dbReference type="EMBL" id="JANBPG010000729">
    <property type="protein sequence ID" value="KAJ1894164.1"/>
    <property type="molecule type" value="Genomic_DNA"/>
</dbReference>
<keyword evidence="2" id="KW-1185">Reference proteome</keyword>
<reference evidence="1" key="1">
    <citation type="submission" date="2022-07" db="EMBL/GenBank/DDBJ databases">
        <title>Phylogenomic reconstructions and comparative analyses of Kickxellomycotina fungi.</title>
        <authorList>
            <person name="Reynolds N.K."/>
            <person name="Stajich J.E."/>
            <person name="Barry K."/>
            <person name="Grigoriev I.V."/>
            <person name="Crous P."/>
            <person name="Smith M.E."/>
        </authorList>
    </citation>
    <scope>NUCLEOTIDE SEQUENCE</scope>
    <source>
        <strain evidence="1">Benny 63K</strain>
    </source>
</reference>
<comment type="caution">
    <text evidence="1">The sequence shown here is derived from an EMBL/GenBank/DDBJ whole genome shotgun (WGS) entry which is preliminary data.</text>
</comment>
<name>A0ACC1IIS2_9FUNG</name>
<accession>A0ACC1IIS2</accession>
<organism evidence="1 2">
    <name type="scientific">Kickxella alabastrina</name>
    <dbReference type="NCBI Taxonomy" id="61397"/>
    <lineage>
        <taxon>Eukaryota</taxon>
        <taxon>Fungi</taxon>
        <taxon>Fungi incertae sedis</taxon>
        <taxon>Zoopagomycota</taxon>
        <taxon>Kickxellomycotina</taxon>
        <taxon>Kickxellomycetes</taxon>
        <taxon>Kickxellales</taxon>
        <taxon>Kickxellaceae</taxon>
        <taxon>Kickxella</taxon>
    </lineage>
</organism>
<protein>
    <submittedName>
        <fullName evidence="1">Uncharacterized protein</fullName>
    </submittedName>
</protein>
<sequence>MTASYTAKDVTLMRQAIAQARLCTPTPTAFNVGALITDPHGQILSTGYSRQFPGNTHAEQCALQTLLTTTSSIPDYKDLVMYTTMEPCSERLSGNKPCVERILEAGIGSVVVGVKEPDNFVKCTGVQMLKEKGVRVVVIGEEVEEECRKLNAHLDHE</sequence>
<gene>
    <name evidence="1" type="ORF">LPJ66_005351</name>
</gene>
<proteinExistence type="predicted"/>
<dbReference type="Proteomes" id="UP001150581">
    <property type="component" value="Unassembled WGS sequence"/>
</dbReference>
<evidence type="ECO:0000313" key="1">
    <source>
        <dbReference type="EMBL" id="KAJ1894164.1"/>
    </source>
</evidence>
<evidence type="ECO:0000313" key="2">
    <source>
        <dbReference type="Proteomes" id="UP001150581"/>
    </source>
</evidence>